<dbReference type="PANTHER" id="PTHR35970">
    <property type="entry name" value="SODIUM CHANNEL AND CLATHRIN LINKER 1"/>
    <property type="match status" value="1"/>
</dbReference>
<evidence type="ECO:0000313" key="10">
    <source>
        <dbReference type="Proteomes" id="UP000245119"/>
    </source>
</evidence>
<keyword evidence="1" id="KW-0436">Ligase</keyword>
<feature type="region of interest" description="Disordered" evidence="7">
    <location>
        <begin position="685"/>
        <end position="708"/>
    </location>
</feature>
<evidence type="ECO:0000256" key="4">
    <source>
        <dbReference type="ARBA" id="ARBA00022917"/>
    </source>
</evidence>
<keyword evidence="5" id="KW-0030">Aminoacyl-tRNA synthetase</keyword>
<feature type="coiled-coil region" evidence="6">
    <location>
        <begin position="384"/>
        <end position="571"/>
    </location>
</feature>
<keyword evidence="3" id="KW-0067">ATP-binding</keyword>
<dbReference type="InterPro" id="IPR045864">
    <property type="entry name" value="aa-tRNA-synth_II/BPL/LPL"/>
</dbReference>
<organism evidence="9 10">
    <name type="scientific">Pomacea canaliculata</name>
    <name type="common">Golden apple snail</name>
    <dbReference type="NCBI Taxonomy" id="400727"/>
    <lineage>
        <taxon>Eukaryota</taxon>
        <taxon>Metazoa</taxon>
        <taxon>Spiralia</taxon>
        <taxon>Lophotrochozoa</taxon>
        <taxon>Mollusca</taxon>
        <taxon>Gastropoda</taxon>
        <taxon>Caenogastropoda</taxon>
        <taxon>Architaenioglossa</taxon>
        <taxon>Ampullarioidea</taxon>
        <taxon>Ampullariidae</taxon>
        <taxon>Pomacea</taxon>
    </lineage>
</organism>
<dbReference type="Gene3D" id="3.30.930.10">
    <property type="entry name" value="Bira Bifunctional Protein, Domain 2"/>
    <property type="match status" value="1"/>
</dbReference>
<dbReference type="GO" id="GO:0045162">
    <property type="term" value="P:clustering of voltage-gated sodium channels"/>
    <property type="evidence" value="ECO:0007669"/>
    <property type="project" value="InterPro"/>
</dbReference>
<dbReference type="AlphaFoldDB" id="A0A2T7PLK6"/>
<feature type="compositionally biased region" description="Polar residues" evidence="7">
    <location>
        <begin position="698"/>
        <end position="708"/>
    </location>
</feature>
<dbReference type="InterPro" id="IPR002312">
    <property type="entry name" value="Asp/Asn-tRNA-synth_IIb"/>
</dbReference>
<evidence type="ECO:0000256" key="6">
    <source>
        <dbReference type="SAM" id="Coils"/>
    </source>
</evidence>
<evidence type="ECO:0000256" key="1">
    <source>
        <dbReference type="ARBA" id="ARBA00022598"/>
    </source>
</evidence>
<protein>
    <recommendedName>
        <fullName evidence="8">Aminoacyl-tRNA synthetase class II (D/K/N) domain-containing protein</fullName>
    </recommendedName>
</protein>
<proteinExistence type="predicted"/>
<dbReference type="OrthoDB" id="551053at2759"/>
<dbReference type="EMBL" id="PZQS01000003">
    <property type="protein sequence ID" value="PVD34313.1"/>
    <property type="molecule type" value="Genomic_DNA"/>
</dbReference>
<reference evidence="9 10" key="1">
    <citation type="submission" date="2018-04" db="EMBL/GenBank/DDBJ databases">
        <title>The genome of golden apple snail Pomacea canaliculata provides insight into stress tolerance and invasive adaptation.</title>
        <authorList>
            <person name="Liu C."/>
            <person name="Liu B."/>
            <person name="Ren Y."/>
            <person name="Zhang Y."/>
            <person name="Wang H."/>
            <person name="Li S."/>
            <person name="Jiang F."/>
            <person name="Yin L."/>
            <person name="Zhang G."/>
            <person name="Qian W."/>
            <person name="Fan W."/>
        </authorList>
    </citation>
    <scope>NUCLEOTIDE SEQUENCE [LARGE SCALE GENOMIC DNA]</scope>
    <source>
        <strain evidence="9">SZHN2017</strain>
        <tissue evidence="9">Muscle</tissue>
    </source>
</reference>
<sequence length="708" mass="82344">MEANKFLYSQIIWGEDLKKEHEKFLTAQFGNIPVFVTDFPASLKPFYVKANKDGKTVAAVDLLVPGVGELVGGSLREDDLDVLTDIFEKKGLLHQFQWYLDLRRFGSSPHGGFGLGFERLLQFLLGTPNIKDGQINNLRDQLKGLVSENDRLRQDLKDALDHTLAFETDDVGTSGISDFPAIKNLQLQLQLALKEKDACQERWRETAQELDRMVAELETQKESHQWRSVEKQVEEVRDQYLQSVSLANAQLENLQSDLRQARQELASSQRQVTELKKANHLLQQQLTWRDEEKAEKIFKDGITDSRMAELQRIIEDLRQRISSADREIEESRREKSIMEARIAELSRRLIETEQREMEAIHQRRDAEVFAESSALGKDQAAIAIRHKEEEVSKLKDSIAKVINEAGIRTRKEVDIVRKQCNDRVAKLTEELHNLEMDNTQKESQLERLLREKRAVESELKKITQERKQESLRIKESMEDFSRRVSTAERSRDDFLIKMEHLQNVLAKERDEHKQQKDSFEAKLQQVQERLSAMQQEYNQARDEQLQHADTINTLNKKLLQAQQEKDSIHRKFLKELALVEQEQQTKTRGFEVQLQTTEDARRTSVAELRKLLTAQQRMSARLKEECHTIKHKLEGKMEEMRADMNHLQQRNEELMLLLKQSQIKVVEAENVIKEYTKKIHHMEASLRKAESRSAEAAKQNSVPTYEGA</sequence>
<gene>
    <name evidence="9" type="ORF">C0Q70_05584</name>
</gene>
<evidence type="ECO:0000256" key="3">
    <source>
        <dbReference type="ARBA" id="ARBA00022840"/>
    </source>
</evidence>
<name>A0A2T7PLK6_POMCA</name>
<dbReference type="STRING" id="400727.A0A2T7PLK6"/>
<dbReference type="GO" id="GO:0006418">
    <property type="term" value="P:tRNA aminoacylation for protein translation"/>
    <property type="evidence" value="ECO:0007669"/>
    <property type="project" value="InterPro"/>
</dbReference>
<dbReference type="Proteomes" id="UP000245119">
    <property type="component" value="Linkage Group LG3"/>
</dbReference>
<evidence type="ECO:0000259" key="8">
    <source>
        <dbReference type="Pfam" id="PF00152"/>
    </source>
</evidence>
<dbReference type="PANTHER" id="PTHR35970:SF1">
    <property type="entry name" value="SODIUM CHANNEL AND CLATHRIN LINKER 1"/>
    <property type="match status" value="1"/>
</dbReference>
<feature type="domain" description="Aminoacyl-tRNA synthetase class II (D/K/N)" evidence="8">
    <location>
        <begin position="8"/>
        <end position="132"/>
    </location>
</feature>
<keyword evidence="10" id="KW-1185">Reference proteome</keyword>
<dbReference type="GO" id="GO:0004812">
    <property type="term" value="F:aminoacyl-tRNA ligase activity"/>
    <property type="evidence" value="ECO:0007669"/>
    <property type="project" value="UniProtKB-KW"/>
</dbReference>
<dbReference type="InterPro" id="IPR004364">
    <property type="entry name" value="Aa-tRNA-synt_II"/>
</dbReference>
<dbReference type="InterPro" id="IPR038911">
    <property type="entry name" value="SCLT1"/>
</dbReference>
<dbReference type="GO" id="GO:0060271">
    <property type="term" value="P:cilium assembly"/>
    <property type="evidence" value="ECO:0007669"/>
    <property type="project" value="TreeGrafter"/>
</dbReference>
<evidence type="ECO:0000256" key="7">
    <source>
        <dbReference type="SAM" id="MobiDB-lite"/>
    </source>
</evidence>
<dbReference type="GO" id="GO:0005814">
    <property type="term" value="C:centriole"/>
    <property type="evidence" value="ECO:0007669"/>
    <property type="project" value="TreeGrafter"/>
</dbReference>
<feature type="compositionally biased region" description="Basic and acidic residues" evidence="7">
    <location>
        <begin position="685"/>
        <end position="695"/>
    </location>
</feature>
<evidence type="ECO:0000256" key="5">
    <source>
        <dbReference type="ARBA" id="ARBA00023146"/>
    </source>
</evidence>
<accession>A0A2T7PLK6</accession>
<dbReference type="GO" id="GO:0005524">
    <property type="term" value="F:ATP binding"/>
    <property type="evidence" value="ECO:0007669"/>
    <property type="project" value="UniProtKB-KW"/>
</dbReference>
<keyword evidence="6" id="KW-0175">Coiled coil</keyword>
<dbReference type="Pfam" id="PF00152">
    <property type="entry name" value="tRNA-synt_2"/>
    <property type="match status" value="1"/>
</dbReference>
<feature type="coiled-coil region" evidence="6">
    <location>
        <begin position="135"/>
        <end position="355"/>
    </location>
</feature>
<keyword evidence="2" id="KW-0547">Nucleotide-binding</keyword>
<dbReference type="PRINTS" id="PR01042">
    <property type="entry name" value="TRNASYNTHASP"/>
</dbReference>
<keyword evidence="4" id="KW-0648">Protein biosynthesis</keyword>
<comment type="caution">
    <text evidence="9">The sequence shown here is derived from an EMBL/GenBank/DDBJ whole genome shotgun (WGS) entry which is preliminary data.</text>
</comment>
<dbReference type="SUPFAM" id="SSF55681">
    <property type="entry name" value="Class II aaRS and biotin synthetases"/>
    <property type="match status" value="1"/>
</dbReference>
<evidence type="ECO:0000313" key="9">
    <source>
        <dbReference type="EMBL" id="PVD34313.1"/>
    </source>
</evidence>
<evidence type="ECO:0000256" key="2">
    <source>
        <dbReference type="ARBA" id="ARBA00022741"/>
    </source>
</evidence>